<dbReference type="EMBL" id="JASJQH010007161">
    <property type="protein sequence ID" value="KAK9717046.1"/>
    <property type="molecule type" value="Genomic_DNA"/>
</dbReference>
<name>A0ABR2W1R2_9FUNG</name>
<dbReference type="Proteomes" id="UP001479436">
    <property type="component" value="Unassembled WGS sequence"/>
</dbReference>
<accession>A0ABR2W1R2</accession>
<gene>
    <name evidence="2" type="ORF">K7432_006456</name>
</gene>
<reference evidence="2 3" key="1">
    <citation type="submission" date="2023-04" db="EMBL/GenBank/DDBJ databases">
        <title>Genome of Basidiobolus ranarum AG-B5.</title>
        <authorList>
            <person name="Stajich J.E."/>
            <person name="Carter-House D."/>
            <person name="Gryganskyi A."/>
        </authorList>
    </citation>
    <scope>NUCLEOTIDE SEQUENCE [LARGE SCALE GENOMIC DNA]</scope>
    <source>
        <strain evidence="2 3">AG-B5</strain>
    </source>
</reference>
<evidence type="ECO:0000313" key="3">
    <source>
        <dbReference type="Proteomes" id="UP001479436"/>
    </source>
</evidence>
<organism evidence="2 3">
    <name type="scientific">Basidiobolus ranarum</name>
    <dbReference type="NCBI Taxonomy" id="34480"/>
    <lineage>
        <taxon>Eukaryota</taxon>
        <taxon>Fungi</taxon>
        <taxon>Fungi incertae sedis</taxon>
        <taxon>Zoopagomycota</taxon>
        <taxon>Entomophthoromycotina</taxon>
        <taxon>Basidiobolomycetes</taxon>
        <taxon>Basidiobolales</taxon>
        <taxon>Basidiobolaceae</taxon>
        <taxon>Basidiobolus</taxon>
    </lineage>
</organism>
<proteinExistence type="predicted"/>
<dbReference type="PANTHER" id="PTHR37283">
    <property type="entry name" value="PH DOMAIN-CONTAINING PROTEIN YHR131C"/>
    <property type="match status" value="1"/>
</dbReference>
<evidence type="ECO:0000256" key="1">
    <source>
        <dbReference type="SAM" id="MobiDB-lite"/>
    </source>
</evidence>
<comment type="caution">
    <text evidence="2">The sequence shown here is derived from an EMBL/GenBank/DDBJ whole genome shotgun (WGS) entry which is preliminary data.</text>
</comment>
<evidence type="ECO:0000313" key="2">
    <source>
        <dbReference type="EMBL" id="KAK9717046.1"/>
    </source>
</evidence>
<sequence length="211" mass="24461">MFSVPKVPLSLNAQPFQEGTPQSLQELFLAFARTTDVANIYSPARRWYLLVTICQWYIERDILKEEFERSFDQISRDMEDILKIEPSPIVSTAQISEQAQYIYDRMVILFPSNSKLSHILNTNLNGDQTGPVTFNRRASLIETSTLKQSSNHKRSSSWPSIPQNSLEKPPAYEYGMEDLPSYTCSIHHEGFLHRKMEFNEHGDLAKDRSWR</sequence>
<dbReference type="PANTHER" id="PTHR37283:SF1">
    <property type="entry name" value="PH DOMAIN-CONTAINING PROTEIN YHR131C"/>
    <property type="match status" value="1"/>
</dbReference>
<feature type="region of interest" description="Disordered" evidence="1">
    <location>
        <begin position="145"/>
        <end position="164"/>
    </location>
</feature>
<keyword evidence="3" id="KW-1185">Reference proteome</keyword>
<protein>
    <submittedName>
        <fullName evidence="2">Uncharacterized protein</fullName>
    </submittedName>
</protein>